<dbReference type="EMBL" id="FNTL01000004">
    <property type="protein sequence ID" value="SED16218.1"/>
    <property type="molecule type" value="Genomic_DNA"/>
</dbReference>
<reference evidence="8" key="1">
    <citation type="submission" date="2016-10" db="EMBL/GenBank/DDBJ databases">
        <authorList>
            <person name="Varghese N."/>
        </authorList>
    </citation>
    <scope>NUCLEOTIDE SEQUENCE [LARGE SCALE GENOMIC DNA]</scope>
    <source>
        <strain evidence="8">DSM 44719</strain>
    </source>
</reference>
<feature type="domain" description="Luciferase-like" evidence="6">
    <location>
        <begin position="24"/>
        <end position="241"/>
    </location>
</feature>
<dbReference type="PANTHER" id="PTHR30011:SF16">
    <property type="entry name" value="C2H2 FINGER DOMAIN TRANSCRIPTION FACTOR (EUROFUNG)-RELATED"/>
    <property type="match status" value="1"/>
</dbReference>
<dbReference type="RefSeq" id="WP_073364453.1">
    <property type="nucleotide sequence ID" value="NZ_FNTL01000004.1"/>
</dbReference>
<dbReference type="Pfam" id="PF00296">
    <property type="entry name" value="Bac_luciferase"/>
    <property type="match status" value="1"/>
</dbReference>
<dbReference type="InterPro" id="IPR036661">
    <property type="entry name" value="Luciferase-like_sf"/>
</dbReference>
<dbReference type="GO" id="GO:0004497">
    <property type="term" value="F:monooxygenase activity"/>
    <property type="evidence" value="ECO:0007669"/>
    <property type="project" value="UniProtKB-KW"/>
</dbReference>
<evidence type="ECO:0000256" key="1">
    <source>
        <dbReference type="ARBA" id="ARBA00022630"/>
    </source>
</evidence>
<dbReference type="AlphaFoldDB" id="A0A1H4YGP6"/>
<gene>
    <name evidence="7" type="ORF">SAMN04490220_3679</name>
</gene>
<evidence type="ECO:0000256" key="5">
    <source>
        <dbReference type="SAM" id="MobiDB-lite"/>
    </source>
</evidence>
<dbReference type="InterPro" id="IPR011251">
    <property type="entry name" value="Luciferase-like_dom"/>
</dbReference>
<dbReference type="SUPFAM" id="SSF51679">
    <property type="entry name" value="Bacterial luciferase-like"/>
    <property type="match status" value="1"/>
</dbReference>
<keyword evidence="3" id="KW-0560">Oxidoreductase</keyword>
<organism evidence="7 8">
    <name type="scientific">Rhodococcus jostii</name>
    <dbReference type="NCBI Taxonomy" id="132919"/>
    <lineage>
        <taxon>Bacteria</taxon>
        <taxon>Bacillati</taxon>
        <taxon>Actinomycetota</taxon>
        <taxon>Actinomycetes</taxon>
        <taxon>Mycobacteriales</taxon>
        <taxon>Nocardiaceae</taxon>
        <taxon>Rhodococcus</taxon>
    </lineage>
</organism>
<evidence type="ECO:0000256" key="4">
    <source>
        <dbReference type="ARBA" id="ARBA00023033"/>
    </source>
</evidence>
<keyword evidence="1" id="KW-0285">Flavoprotein</keyword>
<dbReference type="InterPro" id="IPR051260">
    <property type="entry name" value="Diverse_substr_monoxygenases"/>
</dbReference>
<dbReference type="OrthoDB" id="3265338at2"/>
<keyword evidence="4 7" id="KW-0503">Monooxygenase</keyword>
<accession>A0A1H4YGP6</accession>
<feature type="region of interest" description="Disordered" evidence="5">
    <location>
        <begin position="292"/>
        <end position="311"/>
    </location>
</feature>
<dbReference type="GO" id="GO:0016705">
    <property type="term" value="F:oxidoreductase activity, acting on paired donors, with incorporation or reduction of molecular oxygen"/>
    <property type="evidence" value="ECO:0007669"/>
    <property type="project" value="InterPro"/>
</dbReference>
<keyword evidence="2" id="KW-0288">FMN</keyword>
<evidence type="ECO:0000259" key="6">
    <source>
        <dbReference type="Pfam" id="PF00296"/>
    </source>
</evidence>
<dbReference type="Gene3D" id="3.20.20.30">
    <property type="entry name" value="Luciferase-like domain"/>
    <property type="match status" value="1"/>
</dbReference>
<dbReference type="Proteomes" id="UP000183407">
    <property type="component" value="Unassembled WGS sequence"/>
</dbReference>
<sequence>MAEKQVVLGAAAPAGRTDFAVLADAARTAERGRFDFFLADSVTAANALAGFTDTVGLAATLGTTSAEPYDVARRLASLDHLSGGRAAWNVVTAADERATELVDTARTLWDSWAEGVVTVDRGAGRFVSDPTAGAFYHRGRHFGIGGRFTVPRSPQAQPVVIVSGERPADRDLAARHGDVIIAPLATFEDARAFHADLERRTVDAGRPAGAVKVLAAASMQILLDTTAGTAASVADRIVRWVHGEAVDGFVLSSDATPAGLDEFVDTVVPLLQDRGVLRIDYTTPTLRQHLGLGAPRSHRAVNPRSLQKVPS</sequence>
<name>A0A1H4YGP6_RHOJO</name>
<evidence type="ECO:0000313" key="8">
    <source>
        <dbReference type="Proteomes" id="UP000183407"/>
    </source>
</evidence>
<dbReference type="PANTHER" id="PTHR30011">
    <property type="entry name" value="ALKANESULFONATE MONOOXYGENASE-RELATED"/>
    <property type="match status" value="1"/>
</dbReference>
<protein>
    <submittedName>
        <fullName evidence="7">Flavin-dependent oxidoreductase, luciferase family (Includes alkanesulfonate monooxygenase SsuD and methylene tetrahydromethanopterin reductase)</fullName>
    </submittedName>
</protein>
<evidence type="ECO:0000313" key="7">
    <source>
        <dbReference type="EMBL" id="SED16218.1"/>
    </source>
</evidence>
<proteinExistence type="predicted"/>
<evidence type="ECO:0000256" key="3">
    <source>
        <dbReference type="ARBA" id="ARBA00023002"/>
    </source>
</evidence>
<evidence type="ECO:0000256" key="2">
    <source>
        <dbReference type="ARBA" id="ARBA00022643"/>
    </source>
</evidence>